<keyword evidence="2" id="KW-0560">Oxidoreductase</keyword>
<dbReference type="Gene3D" id="3.40.50.720">
    <property type="entry name" value="NAD(P)-binding Rossmann-like Domain"/>
    <property type="match status" value="1"/>
</dbReference>
<dbReference type="RefSeq" id="WP_193903342.1">
    <property type="nucleotide sequence ID" value="NZ_CP063450.1"/>
</dbReference>
<accession>A0A7M2XQ33</accession>
<organism evidence="3 4">
    <name type="scientific">Rhodococcus pyridinivorans</name>
    <dbReference type="NCBI Taxonomy" id="103816"/>
    <lineage>
        <taxon>Bacteria</taxon>
        <taxon>Bacillati</taxon>
        <taxon>Actinomycetota</taxon>
        <taxon>Actinomycetes</taxon>
        <taxon>Mycobacteriales</taxon>
        <taxon>Nocardiaceae</taxon>
        <taxon>Rhodococcus</taxon>
    </lineage>
</organism>
<sequence length="290" mass="31075">MTGGTSGFGAIAAERISGADGIRLVPSARHAASTEEVLPLDLSSLDSVRTFAATVRERSDRIDGLVLNAEMIRSDVAARTVDGFETTFVVNHLAHYLLLRPLLPALADRAVVVATTSGTRDPATGAGLVPPRHGDAGLLAHPERDPDLDTHPRKAGQHGYTASKLCTVLTMRRLSKDDTVRAGRITAVAFDPGQVFGTGLARALPTPMRLAWRDLGTRAGMFLRIVQDTFNTQTEAGNTLADLVLGDIDVPDGRGYLALRRGEPSVLARSDEQAERSWRESARLVGLPDR</sequence>
<proteinExistence type="inferred from homology"/>
<name>A0A7M2XQ33_9NOCA</name>
<evidence type="ECO:0000313" key="3">
    <source>
        <dbReference type="EMBL" id="QOV99948.1"/>
    </source>
</evidence>
<dbReference type="InterPro" id="IPR002347">
    <property type="entry name" value="SDR_fam"/>
</dbReference>
<dbReference type="Proteomes" id="UP000593818">
    <property type="component" value="Chromosome"/>
</dbReference>
<gene>
    <name evidence="3" type="ORF">INP59_06170</name>
</gene>
<evidence type="ECO:0000313" key="4">
    <source>
        <dbReference type="Proteomes" id="UP000593818"/>
    </source>
</evidence>
<reference evidence="3 4" key="1">
    <citation type="submission" date="2020-10" db="EMBL/GenBank/DDBJ databases">
        <title>Whole genome sequence of oil-degrading bacteria Rhodococcus pyridinivorans strain 5Ap.</title>
        <authorList>
            <person name="Akhremchuk A.E."/>
            <person name="Valentovich L.N."/>
            <person name="Charniauskaya M.I."/>
            <person name="Bukliarevich H.A."/>
            <person name="Titok M.A."/>
        </authorList>
    </citation>
    <scope>NUCLEOTIDE SEQUENCE [LARGE SCALE GENOMIC DNA]</scope>
    <source>
        <strain evidence="3 4">5Ap</strain>
    </source>
</reference>
<protein>
    <submittedName>
        <fullName evidence="3">SDR family NAD(P)-dependent oxidoreductase</fullName>
    </submittedName>
</protein>
<evidence type="ECO:0000256" key="2">
    <source>
        <dbReference type="ARBA" id="ARBA00023002"/>
    </source>
</evidence>
<dbReference type="SUPFAM" id="SSF51735">
    <property type="entry name" value="NAD(P)-binding Rossmann-fold domains"/>
    <property type="match status" value="1"/>
</dbReference>
<dbReference type="PANTHER" id="PTHR24320:SF152">
    <property type="entry name" value="SHORT-CHAIN DEHYDROGENASE_REDUCTASE FAMILY PROTEIN"/>
    <property type="match status" value="1"/>
</dbReference>
<keyword evidence="4" id="KW-1185">Reference proteome</keyword>
<comment type="similarity">
    <text evidence="1">Belongs to the short-chain dehydrogenases/reductases (SDR) family.</text>
</comment>
<evidence type="ECO:0000256" key="1">
    <source>
        <dbReference type="ARBA" id="ARBA00006484"/>
    </source>
</evidence>
<dbReference type="InterPro" id="IPR036291">
    <property type="entry name" value="NAD(P)-bd_dom_sf"/>
</dbReference>
<dbReference type="GO" id="GO:0016491">
    <property type="term" value="F:oxidoreductase activity"/>
    <property type="evidence" value="ECO:0007669"/>
    <property type="project" value="UniProtKB-KW"/>
</dbReference>
<dbReference type="AlphaFoldDB" id="A0A7M2XQ33"/>
<dbReference type="Pfam" id="PF13561">
    <property type="entry name" value="adh_short_C2"/>
    <property type="match status" value="1"/>
</dbReference>
<dbReference type="EMBL" id="CP063450">
    <property type="protein sequence ID" value="QOV99948.1"/>
    <property type="molecule type" value="Genomic_DNA"/>
</dbReference>
<dbReference type="PANTHER" id="PTHR24320">
    <property type="entry name" value="RETINOL DEHYDROGENASE"/>
    <property type="match status" value="1"/>
</dbReference>